<evidence type="ECO:0000256" key="2">
    <source>
        <dbReference type="ARBA" id="ARBA00022747"/>
    </source>
</evidence>
<comment type="caution">
    <text evidence="5">The sequence shown here is derived from an EMBL/GenBank/DDBJ whole genome shotgun (WGS) entry which is preliminary data.</text>
</comment>
<dbReference type="Pfam" id="PF01420">
    <property type="entry name" value="Methylase_S"/>
    <property type="match status" value="2"/>
</dbReference>
<keyword evidence="3" id="KW-0238">DNA-binding</keyword>
<dbReference type="EMBL" id="JBHTJV010000011">
    <property type="protein sequence ID" value="MFD0917282.1"/>
    <property type="molecule type" value="Genomic_DNA"/>
</dbReference>
<keyword evidence="5" id="KW-0378">Hydrolase</keyword>
<dbReference type="Proteomes" id="UP001597101">
    <property type="component" value="Unassembled WGS sequence"/>
</dbReference>
<dbReference type="GO" id="GO:0004519">
    <property type="term" value="F:endonuclease activity"/>
    <property type="evidence" value="ECO:0007669"/>
    <property type="project" value="UniProtKB-KW"/>
</dbReference>
<accession>A0ABW3FFM6</accession>
<keyword evidence="6" id="KW-1185">Reference proteome</keyword>
<gene>
    <name evidence="5" type="ORF">ACFQ14_12760</name>
</gene>
<keyword evidence="2" id="KW-0680">Restriction system</keyword>
<dbReference type="InterPro" id="IPR052021">
    <property type="entry name" value="Type-I_RS_S_subunit"/>
</dbReference>
<evidence type="ECO:0000259" key="4">
    <source>
        <dbReference type="Pfam" id="PF01420"/>
    </source>
</evidence>
<keyword evidence="5" id="KW-0540">Nuclease</keyword>
<dbReference type="Gene3D" id="1.10.287.1120">
    <property type="entry name" value="Bipartite methylase S protein"/>
    <property type="match status" value="1"/>
</dbReference>
<dbReference type="GO" id="GO:0016787">
    <property type="term" value="F:hydrolase activity"/>
    <property type="evidence" value="ECO:0007669"/>
    <property type="project" value="UniProtKB-KW"/>
</dbReference>
<dbReference type="CDD" id="cd17246">
    <property type="entry name" value="RMtype1_S_SonII-TRD2-CR2_like"/>
    <property type="match status" value="1"/>
</dbReference>
<dbReference type="PANTHER" id="PTHR30408:SF13">
    <property type="entry name" value="TYPE I RESTRICTION ENZYME HINDI SPECIFICITY SUBUNIT"/>
    <property type="match status" value="1"/>
</dbReference>
<feature type="domain" description="Type I restriction modification DNA specificity" evidence="4">
    <location>
        <begin position="210"/>
        <end position="372"/>
    </location>
</feature>
<organism evidence="5 6">
    <name type="scientific">Pseudahrensia aquimaris</name>
    <dbReference type="NCBI Taxonomy" id="744461"/>
    <lineage>
        <taxon>Bacteria</taxon>
        <taxon>Pseudomonadati</taxon>
        <taxon>Pseudomonadota</taxon>
        <taxon>Alphaproteobacteria</taxon>
        <taxon>Hyphomicrobiales</taxon>
        <taxon>Ahrensiaceae</taxon>
        <taxon>Pseudahrensia</taxon>
    </lineage>
</organism>
<dbReference type="SUPFAM" id="SSF116734">
    <property type="entry name" value="DNA methylase specificity domain"/>
    <property type="match status" value="2"/>
</dbReference>
<dbReference type="InterPro" id="IPR000055">
    <property type="entry name" value="Restrct_endonuc_typeI_TRD"/>
</dbReference>
<evidence type="ECO:0000313" key="6">
    <source>
        <dbReference type="Proteomes" id="UP001597101"/>
    </source>
</evidence>
<evidence type="ECO:0000256" key="3">
    <source>
        <dbReference type="ARBA" id="ARBA00023125"/>
    </source>
</evidence>
<dbReference type="CDD" id="cd17251">
    <property type="entry name" value="RMtype1_S_HinAWORF1578P-TRD2-CR2_like"/>
    <property type="match status" value="1"/>
</dbReference>
<dbReference type="EC" id="3.1.21.-" evidence="5"/>
<dbReference type="Gene3D" id="3.90.220.20">
    <property type="entry name" value="DNA methylase specificity domains"/>
    <property type="match status" value="2"/>
</dbReference>
<dbReference type="InterPro" id="IPR044946">
    <property type="entry name" value="Restrct_endonuc_typeI_TRD_sf"/>
</dbReference>
<dbReference type="PANTHER" id="PTHR30408">
    <property type="entry name" value="TYPE-1 RESTRICTION ENZYME ECOKI SPECIFICITY PROTEIN"/>
    <property type="match status" value="1"/>
</dbReference>
<proteinExistence type="inferred from homology"/>
<dbReference type="RefSeq" id="WP_377213145.1">
    <property type="nucleotide sequence ID" value="NZ_JBHTJV010000011.1"/>
</dbReference>
<name>A0ABW3FFM6_9HYPH</name>
<sequence length="402" mass="44777">MRSSTIQVTMAEICEVVTDGTHDSPKLQMGGVPFIKGKHISSGLIDFDNCDYISEQDHLLCIKRVKPQLNDVLMSNIGSIGDSARVAEDREFSIKNVALLRPDSEQIHPMYFFFLFKNPFFKNRLMNLKAGSAQQYISLAALRGHQIEIISDLPTQERIAAILSAYDDLIENNRRRIALLEQAARLLYREWFVHFRFPGHETAKFVDGLPEGWAEQKVGDLGAVVTGKTPSKKVAEYFDGHIPFIKTPDMHGNIFVLSTAETLTEQGAKSQAKKTLPPKSVLVSCIGTVGVVTMNANYAQFNQQINAVVPEAGNSNYYVYFALESIKPRLEAIGGGVTMANVSKSKFESVPVIVPNSSKQQDFHVLVEPIFDQIMQLAKSNAQLTRARDLLLPRLMHGRIPV</sequence>
<feature type="domain" description="Type I restriction modification DNA specificity" evidence="4">
    <location>
        <begin position="8"/>
        <end position="182"/>
    </location>
</feature>
<protein>
    <submittedName>
        <fullName evidence="5">Restriction endonuclease subunit S</fullName>
        <ecNumber evidence="5">3.1.21.-</ecNumber>
    </submittedName>
</protein>
<reference evidence="6" key="1">
    <citation type="journal article" date="2019" name="Int. J. Syst. Evol. Microbiol.">
        <title>The Global Catalogue of Microorganisms (GCM) 10K type strain sequencing project: providing services to taxonomists for standard genome sequencing and annotation.</title>
        <authorList>
            <consortium name="The Broad Institute Genomics Platform"/>
            <consortium name="The Broad Institute Genome Sequencing Center for Infectious Disease"/>
            <person name="Wu L."/>
            <person name="Ma J."/>
        </authorList>
    </citation>
    <scope>NUCLEOTIDE SEQUENCE [LARGE SCALE GENOMIC DNA]</scope>
    <source>
        <strain evidence="6">CCUG 60023</strain>
    </source>
</reference>
<evidence type="ECO:0000313" key="5">
    <source>
        <dbReference type="EMBL" id="MFD0917282.1"/>
    </source>
</evidence>
<keyword evidence="5" id="KW-0255">Endonuclease</keyword>
<comment type="similarity">
    <text evidence="1">Belongs to the type-I restriction system S methylase family.</text>
</comment>
<evidence type="ECO:0000256" key="1">
    <source>
        <dbReference type="ARBA" id="ARBA00010923"/>
    </source>
</evidence>